<feature type="compositionally biased region" description="Polar residues" evidence="8">
    <location>
        <begin position="26"/>
        <end position="38"/>
    </location>
</feature>
<dbReference type="InterPro" id="IPR002501">
    <property type="entry name" value="PsdUridine_synth_N"/>
</dbReference>
<dbReference type="InterPro" id="IPR020103">
    <property type="entry name" value="PsdUridine_synth_cat_dom_sf"/>
</dbReference>
<name>A0A8H7PG18_9FUNG</name>
<evidence type="ECO:0000256" key="2">
    <source>
        <dbReference type="ARBA" id="ARBA00008999"/>
    </source>
</evidence>
<dbReference type="Gene3D" id="3.30.2350.10">
    <property type="entry name" value="Pseudouridine synthase"/>
    <property type="match status" value="1"/>
</dbReference>
<evidence type="ECO:0000256" key="4">
    <source>
        <dbReference type="ARBA" id="ARBA00022574"/>
    </source>
</evidence>
<dbReference type="InterPro" id="IPR036322">
    <property type="entry name" value="WD40_repeat_dom_sf"/>
</dbReference>
<keyword evidence="11" id="KW-1185">Reference proteome</keyword>
<dbReference type="Gene3D" id="6.10.280.220">
    <property type="match status" value="1"/>
</dbReference>
<dbReference type="InterPro" id="IPR001680">
    <property type="entry name" value="WD40_rpt"/>
</dbReference>
<evidence type="ECO:0000256" key="1">
    <source>
        <dbReference type="ARBA" id="ARBA00001166"/>
    </source>
</evidence>
<dbReference type="Proteomes" id="UP000612746">
    <property type="component" value="Unassembled WGS sequence"/>
</dbReference>
<dbReference type="GO" id="GO:0001522">
    <property type="term" value="P:pseudouridine synthesis"/>
    <property type="evidence" value="ECO:0007669"/>
    <property type="project" value="InterPro"/>
</dbReference>
<feature type="repeat" description="WD" evidence="6">
    <location>
        <begin position="520"/>
        <end position="542"/>
    </location>
</feature>
<evidence type="ECO:0000313" key="10">
    <source>
        <dbReference type="EMBL" id="KAG2173020.1"/>
    </source>
</evidence>
<accession>A0A8H7PG18</accession>
<dbReference type="SUPFAM" id="SSF55120">
    <property type="entry name" value="Pseudouridine synthase"/>
    <property type="match status" value="1"/>
</dbReference>
<feature type="region of interest" description="Disordered" evidence="8">
    <location>
        <begin position="395"/>
        <end position="417"/>
    </location>
</feature>
<dbReference type="InterPro" id="IPR020472">
    <property type="entry name" value="WD40_PAC1"/>
</dbReference>
<dbReference type="PROSITE" id="PS50082">
    <property type="entry name" value="WD_REPEATS_2"/>
    <property type="match status" value="5"/>
</dbReference>
<dbReference type="InterPro" id="IPR053299">
    <property type="entry name" value="ASTRA_WD_repeat"/>
</dbReference>
<dbReference type="CDD" id="cd00200">
    <property type="entry name" value="WD40"/>
    <property type="match status" value="1"/>
</dbReference>
<protein>
    <recommendedName>
        <fullName evidence="3">tRNA pseudouridine(55) synthase</fullName>
        <ecNumber evidence="3">5.4.99.25</ecNumber>
    </recommendedName>
</protein>
<feature type="region of interest" description="Disordered" evidence="8">
    <location>
        <begin position="1"/>
        <end position="38"/>
    </location>
</feature>
<dbReference type="PANTHER" id="PTHR44156">
    <property type="entry name" value="SUPERNUMERARY LIMBS, ISOFORM B-RELATED"/>
    <property type="match status" value="1"/>
</dbReference>
<sequence length="890" mass="98760">MSGRERPSRAKQPNQPAKAAELPSRSIPQTAPSTSRVESAATSAMYAARGLTIGLARSARDLIPTFDSWAPFSQVESLSTVLFTPLGSQHIYKRETMEKALQLMQQQHKRTNDNNTTDLAHRLRDSPKLPSSKDLLAIEIPDTQAPLSLFQGFHASYPAYSDHGVISKHHIRRKKHGGSDKRRGSVSDKGKANASLPRLQSQLVADKHKKQREYDKLQMNKLAISNQVSQIEAQIADLASRRKELEAKWAKLEIREMQLQDTIEDLEEAIVNYEEDHADEILKIEDRKTKRKDREHFDDELDTDVQTGTCLKTLYGHQDSIICLDFDHSGGSLVSSSYDATCRVWDLATQKCIGTLSGHSGIVRCLQVRDNNHVYTGSDDFTIRNWDLSLIPPARSQSPSVMSTASSPAQSPRLDPQSHHEIVPSITECCIDTLEGHSGPVTAIHADENYLVSGSADKTMKQWDLETGQCVMTLDVMWSSQGRSGIVDWGTMPQDHQSNGIYGESVGDFVGALQFWNFALASGTVDGKIRMWDLRTGQSHRTLSGHSGPITALQFDEVHVVSGSLDRSIKIWDLRTGSIFDMYAYEGPITSLQFDSNKIACTASTKQIKIYNRTSFQHTVIDGHTQAATSVRFRNNMIVSGGKDSVLMNKLAALNGVFAVNKPIGWTSRDVVNRVQNVLTTSWYSDQSLPIPRKKVKMGHGGTLDPIAEGVLVLGVGSGCKDMQGYLKGTKKYVVTAALGAATDTYDREGVITHQKTGVNASRADIEAVIPEFVGEEIWQRPPIYSALKMNGKKLYEYARQNLELPKEIQLRPVSIHQIELTHLDDNVLQLTVECGGGVYMRSLVHDLAIRLGTYGHMTALQRTQQGTVLLGRDTLEVEALTSYRDIVWL</sequence>
<dbReference type="EMBL" id="JAEPRA010000020">
    <property type="protein sequence ID" value="KAG2173020.1"/>
    <property type="molecule type" value="Genomic_DNA"/>
</dbReference>
<reference evidence="10" key="1">
    <citation type="submission" date="2020-12" db="EMBL/GenBank/DDBJ databases">
        <title>Metabolic potential, ecology and presence of endohyphal bacteria is reflected in genomic diversity of Mucoromycotina.</title>
        <authorList>
            <person name="Muszewska A."/>
            <person name="Okrasinska A."/>
            <person name="Steczkiewicz K."/>
            <person name="Drgas O."/>
            <person name="Orlowska M."/>
            <person name="Perlinska-Lenart U."/>
            <person name="Aleksandrzak-Piekarczyk T."/>
            <person name="Szatraj K."/>
            <person name="Zielenkiewicz U."/>
            <person name="Pilsyk S."/>
            <person name="Malc E."/>
            <person name="Mieczkowski P."/>
            <person name="Kruszewska J.S."/>
            <person name="Biernat P."/>
            <person name="Pawlowska J."/>
        </authorList>
    </citation>
    <scope>NUCLEOTIDE SEQUENCE</scope>
    <source>
        <strain evidence="10">WA0000051536</strain>
    </source>
</reference>
<organism evidence="10 11">
    <name type="scientific">Umbelopsis vinacea</name>
    <dbReference type="NCBI Taxonomy" id="44442"/>
    <lineage>
        <taxon>Eukaryota</taxon>
        <taxon>Fungi</taxon>
        <taxon>Fungi incertae sedis</taxon>
        <taxon>Mucoromycota</taxon>
        <taxon>Mucoromycotina</taxon>
        <taxon>Umbelopsidomycetes</taxon>
        <taxon>Umbelopsidales</taxon>
        <taxon>Umbelopsidaceae</taxon>
        <taxon>Umbelopsis</taxon>
    </lineage>
</organism>
<comment type="caution">
    <text evidence="10">The sequence shown here is derived from an EMBL/GenBank/DDBJ whole genome shotgun (WGS) entry which is preliminary data.</text>
</comment>
<feature type="coiled-coil region" evidence="7">
    <location>
        <begin position="214"/>
        <end position="283"/>
    </location>
</feature>
<dbReference type="SMART" id="SM00320">
    <property type="entry name" value="WD40"/>
    <property type="match status" value="7"/>
</dbReference>
<dbReference type="Pfam" id="PF01509">
    <property type="entry name" value="TruB_N"/>
    <property type="match status" value="1"/>
</dbReference>
<dbReference type="PRINTS" id="PR00320">
    <property type="entry name" value="GPROTEINBRPT"/>
</dbReference>
<feature type="domain" description="Pseudouridine synthase II N-terminal" evidence="9">
    <location>
        <begin position="695"/>
        <end position="841"/>
    </location>
</feature>
<dbReference type="PROSITE" id="PS50294">
    <property type="entry name" value="WD_REPEATS_REGION"/>
    <property type="match status" value="4"/>
</dbReference>
<dbReference type="PROSITE" id="PS00678">
    <property type="entry name" value="WD_REPEATS_1"/>
    <property type="match status" value="3"/>
</dbReference>
<dbReference type="AlphaFoldDB" id="A0A8H7PG18"/>
<keyword evidence="5" id="KW-0677">Repeat</keyword>
<dbReference type="InterPro" id="IPR015943">
    <property type="entry name" value="WD40/YVTN_repeat-like_dom_sf"/>
</dbReference>
<evidence type="ECO:0000313" key="11">
    <source>
        <dbReference type="Proteomes" id="UP000612746"/>
    </source>
</evidence>
<dbReference type="HAMAP" id="MF_01080">
    <property type="entry name" value="TruB_bact"/>
    <property type="match status" value="1"/>
</dbReference>
<dbReference type="GO" id="GO:0160148">
    <property type="term" value="F:tRNA pseudouridine(55) synthase activity"/>
    <property type="evidence" value="ECO:0007669"/>
    <property type="project" value="UniProtKB-EC"/>
</dbReference>
<evidence type="ECO:0000256" key="6">
    <source>
        <dbReference type="PROSITE-ProRule" id="PRU00221"/>
    </source>
</evidence>
<evidence type="ECO:0000256" key="7">
    <source>
        <dbReference type="SAM" id="Coils"/>
    </source>
</evidence>
<dbReference type="SUPFAM" id="SSF50978">
    <property type="entry name" value="WD40 repeat-like"/>
    <property type="match status" value="1"/>
</dbReference>
<dbReference type="GO" id="GO:0003723">
    <property type="term" value="F:RNA binding"/>
    <property type="evidence" value="ECO:0007669"/>
    <property type="project" value="InterPro"/>
</dbReference>
<proteinExistence type="inferred from homology"/>
<gene>
    <name evidence="10" type="ORF">INT44_006993</name>
</gene>
<dbReference type="OrthoDB" id="496at2759"/>
<dbReference type="Gene3D" id="2.130.10.10">
    <property type="entry name" value="YVTN repeat-like/Quinoprotein amine dehydrogenase"/>
    <property type="match status" value="2"/>
</dbReference>
<feature type="region of interest" description="Disordered" evidence="8">
    <location>
        <begin position="165"/>
        <end position="199"/>
    </location>
</feature>
<keyword evidence="7" id="KW-0175">Coiled coil</keyword>
<feature type="compositionally biased region" description="Basic residues" evidence="8">
    <location>
        <begin position="166"/>
        <end position="176"/>
    </location>
</feature>
<feature type="compositionally biased region" description="Polar residues" evidence="8">
    <location>
        <begin position="395"/>
        <end position="410"/>
    </location>
</feature>
<feature type="repeat" description="WD" evidence="6">
    <location>
        <begin position="314"/>
        <end position="355"/>
    </location>
</feature>
<evidence type="ECO:0000259" key="9">
    <source>
        <dbReference type="Pfam" id="PF01509"/>
    </source>
</evidence>
<dbReference type="InterPro" id="IPR019775">
    <property type="entry name" value="WD40_repeat_CS"/>
</dbReference>
<dbReference type="NCBIfam" id="TIGR00431">
    <property type="entry name" value="TruB"/>
    <property type="match status" value="1"/>
</dbReference>
<dbReference type="Pfam" id="PF00400">
    <property type="entry name" value="WD40"/>
    <property type="match status" value="4"/>
</dbReference>
<evidence type="ECO:0000256" key="8">
    <source>
        <dbReference type="SAM" id="MobiDB-lite"/>
    </source>
</evidence>
<dbReference type="InterPro" id="IPR014780">
    <property type="entry name" value="tRNA_psdUridine_synth_TruB"/>
</dbReference>
<dbReference type="GO" id="GO:0008033">
    <property type="term" value="P:tRNA processing"/>
    <property type="evidence" value="ECO:0007669"/>
    <property type="project" value="UniProtKB-KW"/>
</dbReference>
<evidence type="ECO:0000256" key="3">
    <source>
        <dbReference type="ARBA" id="ARBA00012787"/>
    </source>
</evidence>
<feature type="compositionally biased region" description="Basic and acidic residues" evidence="8">
    <location>
        <begin position="177"/>
        <end position="191"/>
    </location>
</feature>
<feature type="repeat" description="WD" evidence="6">
    <location>
        <begin position="434"/>
        <end position="473"/>
    </location>
</feature>
<evidence type="ECO:0000256" key="5">
    <source>
        <dbReference type="ARBA" id="ARBA00022737"/>
    </source>
</evidence>
<feature type="repeat" description="WD" evidence="6">
    <location>
        <begin position="356"/>
        <end position="389"/>
    </location>
</feature>
<dbReference type="EC" id="5.4.99.25" evidence="3"/>
<comment type="similarity">
    <text evidence="2">Belongs to the pseudouridine synthase TruB family.</text>
</comment>
<feature type="repeat" description="WD" evidence="6">
    <location>
        <begin position="543"/>
        <end position="582"/>
    </location>
</feature>
<keyword evidence="4 6" id="KW-0853">WD repeat</keyword>
<comment type="catalytic activity">
    <reaction evidence="1">
        <text>a uridine in mRNA = a pseudouridine in mRNA</text>
        <dbReference type="Rhea" id="RHEA:56644"/>
        <dbReference type="Rhea" id="RHEA-COMP:14658"/>
        <dbReference type="Rhea" id="RHEA-COMP:14659"/>
        <dbReference type="ChEBI" id="CHEBI:65314"/>
        <dbReference type="ChEBI" id="CHEBI:65315"/>
    </reaction>
</comment>